<gene>
    <name evidence="4" type="ORF">FVW20_14275</name>
</gene>
<dbReference type="PANTHER" id="PTHR43395:SF10">
    <property type="entry name" value="CHEMOTAXIS PROTEIN CHEA"/>
    <property type="match status" value="1"/>
</dbReference>
<reference evidence="4 5" key="1">
    <citation type="submission" date="2019-08" db="EMBL/GenBank/DDBJ databases">
        <authorList>
            <person name="Luo N."/>
        </authorList>
    </citation>
    <scope>NUCLEOTIDE SEQUENCE [LARGE SCALE GENOMIC DNA]</scope>
    <source>
        <strain evidence="4 5">NCIMB 9442</strain>
    </source>
</reference>
<evidence type="ECO:0000256" key="1">
    <source>
        <dbReference type="PROSITE-ProRule" id="PRU00110"/>
    </source>
</evidence>
<protein>
    <submittedName>
        <fullName evidence="4">Chemotaxis protein CheA</fullName>
    </submittedName>
</protein>
<dbReference type="InterPro" id="IPR051315">
    <property type="entry name" value="Bact_Chemotaxis_CheA"/>
</dbReference>
<comment type="caution">
    <text evidence="4">The sequence shown here is derived from an EMBL/GenBank/DDBJ whole genome shotgun (WGS) entry which is preliminary data.</text>
</comment>
<dbReference type="Pfam" id="PF01627">
    <property type="entry name" value="Hpt"/>
    <property type="match status" value="1"/>
</dbReference>
<dbReference type="InterPro" id="IPR036641">
    <property type="entry name" value="HPT_dom_sf"/>
</dbReference>
<dbReference type="Gene3D" id="1.20.120.160">
    <property type="entry name" value="HPT domain"/>
    <property type="match status" value="1"/>
</dbReference>
<dbReference type="SMART" id="SM00073">
    <property type="entry name" value="HPT"/>
    <property type="match status" value="1"/>
</dbReference>
<feature type="non-terminal residue" evidence="4">
    <location>
        <position position="343"/>
    </location>
</feature>
<feature type="modified residue" description="Phosphohistidine" evidence="1">
    <location>
        <position position="47"/>
    </location>
</feature>
<proteinExistence type="predicted"/>
<dbReference type="EMBL" id="VRYY01000481">
    <property type="protein sequence ID" value="MBG3878143.1"/>
    <property type="molecule type" value="Genomic_DNA"/>
</dbReference>
<feature type="region of interest" description="Disordered" evidence="2">
    <location>
        <begin position="157"/>
        <end position="197"/>
    </location>
</feature>
<evidence type="ECO:0000259" key="3">
    <source>
        <dbReference type="PROSITE" id="PS50894"/>
    </source>
</evidence>
<sequence length="343" mass="35806">MNPGGTARRVFTEEARDLLIDLEEALLELESHPGDAALMARVFRALHTLKGTGAMFGFNAVARFTHAVEDLFDNVRKAGVPATSELLALGLDAKDHLQELLERGASVAVAGKTPSADRAEEGADADGVAVRERELLDRIDGLAARWAAPAVASGAFPASSGVGDDDAAGAADAPPTALTQGFPTALSGASPSPYGLAASEQPAVYGESSRESRVYWLRYTPSPGALRRGLDPSRLLDGLRGLGPLHVWPHCETVPELDGLDAEAVHLRWDAVLVTEHPVGMVREPFAALLDEAGLEVTALGEERLLPAPELLCRIAAQGSVVDADGLLAAAGAGDEALRAVRG</sequence>
<feature type="compositionally biased region" description="Polar residues" evidence="2">
    <location>
        <begin position="177"/>
        <end position="190"/>
    </location>
</feature>
<dbReference type="Proteomes" id="UP001194469">
    <property type="component" value="Unassembled WGS sequence"/>
</dbReference>
<feature type="domain" description="HPt" evidence="3">
    <location>
        <begin position="1"/>
        <end position="104"/>
    </location>
</feature>
<evidence type="ECO:0000313" key="4">
    <source>
        <dbReference type="EMBL" id="MBG3878143.1"/>
    </source>
</evidence>
<dbReference type="InterPro" id="IPR008207">
    <property type="entry name" value="Sig_transdc_His_kin_Hpt_dom"/>
</dbReference>
<dbReference type="CDD" id="cd00088">
    <property type="entry name" value="HPT"/>
    <property type="match status" value="1"/>
</dbReference>
<organism evidence="4 5">
    <name type="scientific">Nitratidesulfovibrio oxamicus</name>
    <dbReference type="NCBI Taxonomy" id="32016"/>
    <lineage>
        <taxon>Bacteria</taxon>
        <taxon>Pseudomonadati</taxon>
        <taxon>Thermodesulfobacteriota</taxon>
        <taxon>Desulfovibrionia</taxon>
        <taxon>Desulfovibrionales</taxon>
        <taxon>Desulfovibrionaceae</taxon>
        <taxon>Nitratidesulfovibrio</taxon>
    </lineage>
</organism>
<accession>A0ABS0J8S7</accession>
<dbReference type="SUPFAM" id="SSF47226">
    <property type="entry name" value="Histidine-containing phosphotransfer domain, HPT domain"/>
    <property type="match status" value="1"/>
</dbReference>
<dbReference type="PROSITE" id="PS50894">
    <property type="entry name" value="HPT"/>
    <property type="match status" value="1"/>
</dbReference>
<evidence type="ECO:0000313" key="5">
    <source>
        <dbReference type="Proteomes" id="UP001194469"/>
    </source>
</evidence>
<dbReference type="PANTHER" id="PTHR43395">
    <property type="entry name" value="SENSOR HISTIDINE KINASE CHEA"/>
    <property type="match status" value="1"/>
</dbReference>
<feature type="compositionally biased region" description="Low complexity" evidence="2">
    <location>
        <begin position="157"/>
        <end position="173"/>
    </location>
</feature>
<name>A0ABS0J8S7_9BACT</name>
<keyword evidence="1" id="KW-0597">Phosphoprotein</keyword>
<keyword evidence="5" id="KW-1185">Reference proteome</keyword>
<dbReference type="RefSeq" id="WP_196610139.1">
    <property type="nucleotide sequence ID" value="NZ_VRYY01000481.1"/>
</dbReference>
<evidence type="ECO:0000256" key="2">
    <source>
        <dbReference type="SAM" id="MobiDB-lite"/>
    </source>
</evidence>